<accession>A0ABV6SD07</accession>
<proteinExistence type="predicted"/>
<reference evidence="1 2" key="1">
    <citation type="submission" date="2024-09" db="EMBL/GenBank/DDBJ databases">
        <authorList>
            <person name="Sun Q."/>
            <person name="Mori K."/>
        </authorList>
    </citation>
    <scope>NUCLEOTIDE SEQUENCE [LARGE SCALE GENOMIC DNA]</scope>
    <source>
        <strain evidence="1 2">CICC 11035S</strain>
    </source>
</reference>
<dbReference type="Proteomes" id="UP001589858">
    <property type="component" value="Unassembled WGS sequence"/>
</dbReference>
<protein>
    <submittedName>
        <fullName evidence="1">Uncharacterized protein</fullName>
    </submittedName>
</protein>
<dbReference type="RefSeq" id="WP_267221261.1">
    <property type="nucleotide sequence ID" value="NZ_JAPCWC010000009.1"/>
</dbReference>
<organism evidence="1 2">
    <name type="scientific">Novosphingobium clariflavum</name>
    <dbReference type="NCBI Taxonomy" id="2029884"/>
    <lineage>
        <taxon>Bacteria</taxon>
        <taxon>Pseudomonadati</taxon>
        <taxon>Pseudomonadota</taxon>
        <taxon>Alphaproteobacteria</taxon>
        <taxon>Sphingomonadales</taxon>
        <taxon>Sphingomonadaceae</taxon>
        <taxon>Novosphingobium</taxon>
    </lineage>
</organism>
<name>A0ABV6SD07_9SPHN</name>
<keyword evidence="2" id="KW-1185">Reference proteome</keyword>
<sequence length="56" mass="6708">MQQLIQDVTEYLDLDPRFWDKTDGEFEYGDDLVFFRKLDDVILLSVNGVMYEAPRF</sequence>
<evidence type="ECO:0000313" key="2">
    <source>
        <dbReference type="Proteomes" id="UP001589858"/>
    </source>
</evidence>
<comment type="caution">
    <text evidence="1">The sequence shown here is derived from an EMBL/GenBank/DDBJ whole genome shotgun (WGS) entry which is preliminary data.</text>
</comment>
<dbReference type="EMBL" id="JBHLTM010000081">
    <property type="protein sequence ID" value="MFC0687150.1"/>
    <property type="molecule type" value="Genomic_DNA"/>
</dbReference>
<gene>
    <name evidence="1" type="ORF">ACFFF8_21420</name>
</gene>
<evidence type="ECO:0000313" key="1">
    <source>
        <dbReference type="EMBL" id="MFC0687150.1"/>
    </source>
</evidence>